<reference evidence="2" key="1">
    <citation type="journal article" date="2019" name="BMC Genomics">
        <title>A new reference genome for Sorghum bicolor reveals high levels of sequence similarity between sweet and grain genotypes: implications for the genetics of sugar metabolism.</title>
        <authorList>
            <person name="Cooper E.A."/>
            <person name="Brenton Z.W."/>
            <person name="Flinn B.S."/>
            <person name="Jenkins J."/>
            <person name="Shu S."/>
            <person name="Flowers D."/>
            <person name="Luo F."/>
            <person name="Wang Y."/>
            <person name="Xia P."/>
            <person name="Barry K."/>
            <person name="Daum C."/>
            <person name="Lipzen A."/>
            <person name="Yoshinaga Y."/>
            <person name="Schmutz J."/>
            <person name="Saski C."/>
            <person name="Vermerris W."/>
            <person name="Kresovich S."/>
        </authorList>
    </citation>
    <scope>NUCLEOTIDE SEQUENCE</scope>
</reference>
<dbReference type="Proteomes" id="UP000807115">
    <property type="component" value="Chromosome 7"/>
</dbReference>
<feature type="compositionally biased region" description="Basic and acidic residues" evidence="1">
    <location>
        <begin position="40"/>
        <end position="53"/>
    </location>
</feature>
<evidence type="ECO:0000313" key="2">
    <source>
        <dbReference type="EMBL" id="KAG0523635.1"/>
    </source>
</evidence>
<dbReference type="EMBL" id="CM027686">
    <property type="protein sequence ID" value="KAG0523635.1"/>
    <property type="molecule type" value="Genomic_DNA"/>
</dbReference>
<name>A0A921QN75_SORBI</name>
<sequence>MATNPLVPVIPSLVKQLGDHALEKIARDYLEEEDEEEEEPKMVIEEKDEDEKAMNVMDIEEAVITEQCTGKHGTENTDLELEILETTPQVFLSPKKKRAVMIKEKFDDSFLSSKRVSQKMGGFKDAESAGKHLEEKLISKKVHKVNKKIKKTKGAKNKKKTHNASTAMENPIPLAMIPPANSEAAPYLPKNVLEGVGHGFLQIPSETVSAALLDNDDLDD</sequence>
<organism evidence="2 3">
    <name type="scientific">Sorghum bicolor</name>
    <name type="common">Sorghum</name>
    <name type="synonym">Sorghum vulgare</name>
    <dbReference type="NCBI Taxonomy" id="4558"/>
    <lineage>
        <taxon>Eukaryota</taxon>
        <taxon>Viridiplantae</taxon>
        <taxon>Streptophyta</taxon>
        <taxon>Embryophyta</taxon>
        <taxon>Tracheophyta</taxon>
        <taxon>Spermatophyta</taxon>
        <taxon>Magnoliopsida</taxon>
        <taxon>Liliopsida</taxon>
        <taxon>Poales</taxon>
        <taxon>Poaceae</taxon>
        <taxon>PACMAD clade</taxon>
        <taxon>Panicoideae</taxon>
        <taxon>Andropogonodae</taxon>
        <taxon>Andropogoneae</taxon>
        <taxon>Sorghinae</taxon>
        <taxon>Sorghum</taxon>
    </lineage>
</organism>
<evidence type="ECO:0000313" key="3">
    <source>
        <dbReference type="Proteomes" id="UP000807115"/>
    </source>
</evidence>
<comment type="caution">
    <text evidence="2">The sequence shown here is derived from an EMBL/GenBank/DDBJ whole genome shotgun (WGS) entry which is preliminary data.</text>
</comment>
<protein>
    <submittedName>
        <fullName evidence="2">Uncharacterized protein</fullName>
    </submittedName>
</protein>
<gene>
    <name evidence="2" type="ORF">BDA96_07G139800</name>
</gene>
<reference evidence="2" key="2">
    <citation type="submission" date="2020-10" db="EMBL/GenBank/DDBJ databases">
        <authorList>
            <person name="Cooper E.A."/>
            <person name="Brenton Z.W."/>
            <person name="Flinn B.S."/>
            <person name="Jenkins J."/>
            <person name="Shu S."/>
            <person name="Flowers D."/>
            <person name="Luo F."/>
            <person name="Wang Y."/>
            <person name="Xia P."/>
            <person name="Barry K."/>
            <person name="Daum C."/>
            <person name="Lipzen A."/>
            <person name="Yoshinaga Y."/>
            <person name="Schmutz J."/>
            <person name="Saski C."/>
            <person name="Vermerris W."/>
            <person name="Kresovich S."/>
        </authorList>
    </citation>
    <scope>NUCLEOTIDE SEQUENCE</scope>
</reference>
<proteinExistence type="predicted"/>
<feature type="compositionally biased region" description="Acidic residues" evidence="1">
    <location>
        <begin position="30"/>
        <end position="39"/>
    </location>
</feature>
<evidence type="ECO:0000256" key="1">
    <source>
        <dbReference type="SAM" id="MobiDB-lite"/>
    </source>
</evidence>
<feature type="region of interest" description="Disordered" evidence="1">
    <location>
        <begin position="29"/>
        <end position="54"/>
    </location>
</feature>
<accession>A0A921QN75</accession>
<dbReference type="AlphaFoldDB" id="A0A921QN75"/>